<dbReference type="Proteomes" id="UP001500893">
    <property type="component" value="Unassembled WGS sequence"/>
</dbReference>
<dbReference type="EMBL" id="BAAAVM010000066">
    <property type="protein sequence ID" value="GAA3152612.1"/>
    <property type="molecule type" value="Genomic_DNA"/>
</dbReference>
<evidence type="ECO:0000256" key="1">
    <source>
        <dbReference type="SAM" id="MobiDB-lite"/>
    </source>
</evidence>
<sequence>MTWDDTCLAEQTDPDGTTTTWQYAPGTHRPLAQTGHRPSGRAAETSFPAPSPRSYWRGASTHEPRITSAATALHEAVAPGSFSCLGGPGACPRPAERRGAGAVGKSATVLGREIGKTGREMNALLRSYGYLTGEPGAYSLTDKGQKYGTQEDHSRGNARSLHYYRQWTTTTWSDETLPALLNDMANAPTPPEPAESFPDDDVSVAEAEPVGATDRGASGSTGTPVDLGVVAIAAALLVGAKAAQIAAPHARRWWSETAVPATSRVLKRLKRQDPSDNDAET</sequence>
<organism evidence="2 3">
    <name type="scientific">Streptomyces rameus</name>
    <dbReference type="NCBI Taxonomy" id="68261"/>
    <lineage>
        <taxon>Bacteria</taxon>
        <taxon>Bacillati</taxon>
        <taxon>Actinomycetota</taxon>
        <taxon>Actinomycetes</taxon>
        <taxon>Kitasatosporales</taxon>
        <taxon>Streptomycetaceae</taxon>
        <taxon>Streptomyces</taxon>
    </lineage>
</organism>
<gene>
    <name evidence="2" type="ORF">GCM10010521_45410</name>
</gene>
<comment type="caution">
    <text evidence="2">The sequence shown here is derived from an EMBL/GenBank/DDBJ whole genome shotgun (WGS) entry which is preliminary data.</text>
</comment>
<proteinExistence type="predicted"/>
<protein>
    <submittedName>
        <fullName evidence="2">Uncharacterized protein</fullName>
    </submittedName>
</protein>
<name>A0ABP6NLS3_9ACTN</name>
<keyword evidence="3" id="KW-1185">Reference proteome</keyword>
<evidence type="ECO:0000313" key="3">
    <source>
        <dbReference type="Proteomes" id="UP001500893"/>
    </source>
</evidence>
<evidence type="ECO:0000313" key="2">
    <source>
        <dbReference type="EMBL" id="GAA3152612.1"/>
    </source>
</evidence>
<accession>A0ABP6NLS3</accession>
<reference evidence="3" key="1">
    <citation type="journal article" date="2019" name="Int. J. Syst. Evol. Microbiol.">
        <title>The Global Catalogue of Microorganisms (GCM) 10K type strain sequencing project: providing services to taxonomists for standard genome sequencing and annotation.</title>
        <authorList>
            <consortium name="The Broad Institute Genomics Platform"/>
            <consortium name="The Broad Institute Genome Sequencing Center for Infectious Disease"/>
            <person name="Wu L."/>
            <person name="Ma J."/>
        </authorList>
    </citation>
    <scope>NUCLEOTIDE SEQUENCE [LARGE SCALE GENOMIC DNA]</scope>
    <source>
        <strain evidence="3">JCM 11574</strain>
    </source>
</reference>
<feature type="region of interest" description="Disordered" evidence="1">
    <location>
        <begin position="1"/>
        <end position="59"/>
    </location>
</feature>